<dbReference type="EMBL" id="BKCJ010002655">
    <property type="protein sequence ID" value="GEU50034.1"/>
    <property type="molecule type" value="Genomic_DNA"/>
</dbReference>
<organism evidence="1">
    <name type="scientific">Tanacetum cinerariifolium</name>
    <name type="common">Dalmatian daisy</name>
    <name type="synonym">Chrysanthemum cinerariifolium</name>
    <dbReference type="NCBI Taxonomy" id="118510"/>
    <lineage>
        <taxon>Eukaryota</taxon>
        <taxon>Viridiplantae</taxon>
        <taxon>Streptophyta</taxon>
        <taxon>Embryophyta</taxon>
        <taxon>Tracheophyta</taxon>
        <taxon>Spermatophyta</taxon>
        <taxon>Magnoliopsida</taxon>
        <taxon>eudicotyledons</taxon>
        <taxon>Gunneridae</taxon>
        <taxon>Pentapetalae</taxon>
        <taxon>asterids</taxon>
        <taxon>campanulids</taxon>
        <taxon>Asterales</taxon>
        <taxon>Asteraceae</taxon>
        <taxon>Asteroideae</taxon>
        <taxon>Anthemideae</taxon>
        <taxon>Anthemidinae</taxon>
        <taxon>Tanacetum</taxon>
    </lineage>
</organism>
<gene>
    <name evidence="1" type="ORF">Tci_022012</name>
</gene>
<evidence type="ECO:0000313" key="1">
    <source>
        <dbReference type="EMBL" id="GEU50034.1"/>
    </source>
</evidence>
<accession>A0A6L2KQ79</accession>
<protein>
    <submittedName>
        <fullName evidence="1">Uncharacterized protein</fullName>
    </submittedName>
</protein>
<name>A0A6L2KQ79_TANCI</name>
<dbReference type="AlphaFoldDB" id="A0A6L2KQ79"/>
<proteinExistence type="predicted"/>
<sequence length="72" mass="8476">MFRTISVHAYELLQVRTEEQLVEVNTITTGADTRLIVCQINIFIGRDFETDGRARNFDQYGKREELLIKHMM</sequence>
<comment type="caution">
    <text evidence="1">The sequence shown here is derived from an EMBL/GenBank/DDBJ whole genome shotgun (WGS) entry which is preliminary data.</text>
</comment>
<reference evidence="1" key="1">
    <citation type="journal article" date="2019" name="Sci. Rep.">
        <title>Draft genome of Tanacetum cinerariifolium, the natural source of mosquito coil.</title>
        <authorList>
            <person name="Yamashiro T."/>
            <person name="Shiraishi A."/>
            <person name="Satake H."/>
            <person name="Nakayama K."/>
        </authorList>
    </citation>
    <scope>NUCLEOTIDE SEQUENCE</scope>
</reference>